<dbReference type="Proteomes" id="UP001295444">
    <property type="component" value="Chromosome 07"/>
</dbReference>
<dbReference type="AlphaFoldDB" id="A0AAD1WCH3"/>
<protein>
    <submittedName>
        <fullName evidence="1">Uncharacterized protein</fullName>
    </submittedName>
</protein>
<reference evidence="1" key="1">
    <citation type="submission" date="2022-03" db="EMBL/GenBank/DDBJ databases">
        <authorList>
            <person name="Alioto T."/>
            <person name="Alioto T."/>
            <person name="Gomez Garrido J."/>
        </authorList>
    </citation>
    <scope>NUCLEOTIDE SEQUENCE</scope>
</reference>
<evidence type="ECO:0000313" key="1">
    <source>
        <dbReference type="EMBL" id="CAH2305530.1"/>
    </source>
</evidence>
<gene>
    <name evidence="1" type="ORF">PECUL_23A056265</name>
</gene>
<sequence length="171" mass="19374">MAAGKHTVGGTRNLVSLSQLTHTPKQLSDCEPKVQNLIVQQAQQTDRKMKEMMGVDTAHLSWECSLSAFLCAYRGVLQKSIGFFPLQLLHERRGCGLRDVTRDRWGIETGKSGMFEDVAVVWTDHNLLQVTGNTDKLLHWSPILQQRYNFTAQHKKGRWPVSATRGLMVDR</sequence>
<organism evidence="1 2">
    <name type="scientific">Pelobates cultripes</name>
    <name type="common">Western spadefoot toad</name>
    <dbReference type="NCBI Taxonomy" id="61616"/>
    <lineage>
        <taxon>Eukaryota</taxon>
        <taxon>Metazoa</taxon>
        <taxon>Chordata</taxon>
        <taxon>Craniata</taxon>
        <taxon>Vertebrata</taxon>
        <taxon>Euteleostomi</taxon>
        <taxon>Amphibia</taxon>
        <taxon>Batrachia</taxon>
        <taxon>Anura</taxon>
        <taxon>Pelobatoidea</taxon>
        <taxon>Pelobatidae</taxon>
        <taxon>Pelobates</taxon>
    </lineage>
</organism>
<name>A0AAD1WCH3_PELCU</name>
<keyword evidence="2" id="KW-1185">Reference proteome</keyword>
<dbReference type="EMBL" id="OW240918">
    <property type="protein sequence ID" value="CAH2305530.1"/>
    <property type="molecule type" value="Genomic_DNA"/>
</dbReference>
<proteinExistence type="predicted"/>
<evidence type="ECO:0000313" key="2">
    <source>
        <dbReference type="Proteomes" id="UP001295444"/>
    </source>
</evidence>
<accession>A0AAD1WCH3</accession>